<accession>A0A087S2S9</accession>
<dbReference type="EMBL" id="JOSZ01000003">
    <property type="protein sequence ID" value="KFM20033.1"/>
    <property type="molecule type" value="Genomic_DNA"/>
</dbReference>
<protein>
    <submittedName>
        <fullName evidence="1">Uncharacterized protein</fullName>
    </submittedName>
</protein>
<dbReference type="AlphaFoldDB" id="A0A087S2S9"/>
<gene>
    <name evidence="1" type="ORF">AAA799P11_00338</name>
</gene>
<comment type="caution">
    <text evidence="1">The sequence shown here is derived from an EMBL/GenBank/DDBJ whole genome shotgun (WGS) entry which is preliminary data.</text>
</comment>
<name>A0A087S2S9_9ARCH</name>
<sequence>MSQEHLKILDEVSKIVNEAPKLFDALGKDSWD</sequence>
<keyword evidence="2" id="KW-1185">Reference proteome</keyword>
<evidence type="ECO:0000313" key="2">
    <source>
        <dbReference type="Proteomes" id="UP000029387"/>
    </source>
</evidence>
<dbReference type="Proteomes" id="UP000029387">
    <property type="component" value="Unassembled WGS sequence"/>
</dbReference>
<reference evidence="1 2" key="1">
    <citation type="submission" date="2014-06" db="EMBL/GenBank/DDBJ databases">
        <authorList>
            <person name="Ngugi D.K."/>
            <person name="Blom J."/>
            <person name="Alam I."/>
            <person name="Rashid M."/>
            <person name="Baalawi W."/>
            <person name="Zhang G."/>
            <person name="Hikmawan T."/>
            <person name="Guan Y."/>
            <person name="Antunes A."/>
            <person name="Siam R."/>
            <person name="El-Dorry H."/>
            <person name="Bajic V."/>
            <person name="Stingl U."/>
        </authorList>
    </citation>
    <scope>NUCLEOTIDE SEQUENCE [LARGE SCALE GENOMIC DNA]</scope>
    <source>
        <strain evidence="1">SCGC AAA799-P11</strain>
    </source>
</reference>
<organism evidence="1 2">
    <name type="scientific">Marine Group I thaumarchaeote SCGC AAA799-P11</name>
    <dbReference type="NCBI Taxonomy" id="1502295"/>
    <lineage>
        <taxon>Archaea</taxon>
        <taxon>Nitrososphaerota</taxon>
        <taxon>Marine Group I</taxon>
    </lineage>
</organism>
<evidence type="ECO:0000313" key="1">
    <source>
        <dbReference type="EMBL" id="KFM20033.1"/>
    </source>
</evidence>
<proteinExistence type="predicted"/>